<keyword evidence="4" id="KW-0274">FAD</keyword>
<comment type="similarity">
    <text evidence="2">Belongs to the DAMOX/DASOX family.</text>
</comment>
<dbReference type="AlphaFoldDB" id="A0A9P0EG19"/>
<dbReference type="EMBL" id="CABFOC020000029">
    <property type="protein sequence ID" value="CAH0047348.1"/>
    <property type="molecule type" value="Genomic_DNA"/>
</dbReference>
<dbReference type="GO" id="GO:0003884">
    <property type="term" value="F:D-amino-acid oxidase activity"/>
    <property type="evidence" value="ECO:0007669"/>
    <property type="project" value="InterPro"/>
</dbReference>
<dbReference type="InterPro" id="IPR006181">
    <property type="entry name" value="D-amino_acid_oxidase_CS"/>
</dbReference>
<feature type="domain" description="FAD dependent oxidoreductase" evidence="6">
    <location>
        <begin position="10"/>
        <end position="369"/>
    </location>
</feature>
<keyword evidence="3" id="KW-0285">Flavoprotein</keyword>
<dbReference type="GO" id="GO:0019478">
    <property type="term" value="P:D-amino acid catabolic process"/>
    <property type="evidence" value="ECO:0007669"/>
    <property type="project" value="TreeGrafter"/>
</dbReference>
<dbReference type="Gene3D" id="3.40.50.720">
    <property type="entry name" value="NAD(P)-binding Rossmann-like Domain"/>
    <property type="match status" value="1"/>
</dbReference>
<evidence type="ECO:0000313" key="8">
    <source>
        <dbReference type="Proteomes" id="UP000775872"/>
    </source>
</evidence>
<keyword evidence="8" id="KW-1185">Reference proteome</keyword>
<dbReference type="GO" id="GO:0071949">
    <property type="term" value="F:FAD binding"/>
    <property type="evidence" value="ECO:0007669"/>
    <property type="project" value="InterPro"/>
</dbReference>
<dbReference type="PROSITE" id="PS00677">
    <property type="entry name" value="DAO"/>
    <property type="match status" value="1"/>
</dbReference>
<evidence type="ECO:0000256" key="1">
    <source>
        <dbReference type="ARBA" id="ARBA00001974"/>
    </source>
</evidence>
<dbReference type="SUPFAM" id="SSF54373">
    <property type="entry name" value="FAD-linked reductases, C-terminal domain"/>
    <property type="match status" value="1"/>
</dbReference>
<proteinExistence type="inferred from homology"/>
<evidence type="ECO:0000313" key="7">
    <source>
        <dbReference type="EMBL" id="CAH0047348.1"/>
    </source>
</evidence>
<evidence type="ECO:0000259" key="6">
    <source>
        <dbReference type="Pfam" id="PF01266"/>
    </source>
</evidence>
<dbReference type="SUPFAM" id="SSF51971">
    <property type="entry name" value="Nucleotide-binding domain"/>
    <property type="match status" value="1"/>
</dbReference>
<protein>
    <recommendedName>
        <fullName evidence="6">FAD dependent oxidoreductase domain-containing protein</fullName>
    </recommendedName>
</protein>
<evidence type="ECO:0000256" key="2">
    <source>
        <dbReference type="ARBA" id="ARBA00006730"/>
    </source>
</evidence>
<accession>A0A9P0EG19</accession>
<dbReference type="Gene3D" id="3.30.9.10">
    <property type="entry name" value="D-Amino Acid Oxidase, subunit A, domain 2"/>
    <property type="match status" value="1"/>
</dbReference>
<reference evidence="7" key="1">
    <citation type="submission" date="2021-10" db="EMBL/GenBank/DDBJ databases">
        <authorList>
            <person name="Piombo E."/>
        </authorList>
    </citation>
    <scope>NUCLEOTIDE SEQUENCE</scope>
</reference>
<dbReference type="Pfam" id="PF01266">
    <property type="entry name" value="DAO"/>
    <property type="match status" value="1"/>
</dbReference>
<dbReference type="OrthoDB" id="2015447at2759"/>
<name>A0A9P0EG19_9HYPO</name>
<evidence type="ECO:0000256" key="5">
    <source>
        <dbReference type="ARBA" id="ARBA00023002"/>
    </source>
</evidence>
<dbReference type="InterPro" id="IPR023209">
    <property type="entry name" value="DAO"/>
</dbReference>
<evidence type="ECO:0000256" key="4">
    <source>
        <dbReference type="ARBA" id="ARBA00022827"/>
    </source>
</evidence>
<evidence type="ECO:0000256" key="3">
    <source>
        <dbReference type="ARBA" id="ARBA00022630"/>
    </source>
</evidence>
<keyword evidence="5" id="KW-0560">Oxidoreductase</keyword>
<comment type="cofactor">
    <cofactor evidence="1">
        <name>FAD</name>
        <dbReference type="ChEBI" id="CHEBI:57692"/>
    </cofactor>
</comment>
<dbReference type="InterPro" id="IPR006076">
    <property type="entry name" value="FAD-dep_OxRdtase"/>
</dbReference>
<gene>
    <name evidence="7" type="ORF">CSOL1703_00017238</name>
</gene>
<dbReference type="PANTHER" id="PTHR11530:SF26">
    <property type="entry name" value="FAD DEPENDENT OXIDOREDUCTASE SUPERFAMILY (AFU_ORTHOLOGUE AFUA_5G13940)"/>
    <property type="match status" value="1"/>
</dbReference>
<dbReference type="PIRSF" id="PIRSF000189">
    <property type="entry name" value="D-aa_oxidase"/>
    <property type="match status" value="1"/>
</dbReference>
<organism evidence="7 8">
    <name type="scientific">Clonostachys solani</name>
    <dbReference type="NCBI Taxonomy" id="160281"/>
    <lineage>
        <taxon>Eukaryota</taxon>
        <taxon>Fungi</taxon>
        <taxon>Dikarya</taxon>
        <taxon>Ascomycota</taxon>
        <taxon>Pezizomycotina</taxon>
        <taxon>Sordariomycetes</taxon>
        <taxon>Hypocreomycetidae</taxon>
        <taxon>Hypocreales</taxon>
        <taxon>Bionectriaceae</taxon>
        <taxon>Clonostachys</taxon>
    </lineage>
</organism>
<dbReference type="Proteomes" id="UP000775872">
    <property type="component" value="Unassembled WGS sequence"/>
</dbReference>
<dbReference type="PANTHER" id="PTHR11530">
    <property type="entry name" value="D-AMINO ACID OXIDASE"/>
    <property type="match status" value="1"/>
</dbReference>
<comment type="caution">
    <text evidence="7">The sequence shown here is derived from an EMBL/GenBank/DDBJ whole genome shotgun (WGS) entry which is preliminary data.</text>
</comment>
<dbReference type="GO" id="GO:0005737">
    <property type="term" value="C:cytoplasm"/>
    <property type="evidence" value="ECO:0007669"/>
    <property type="project" value="TreeGrafter"/>
</dbReference>
<sequence length="384" mass="41862">MEEPSVSSTIVIIGAGVIGLSCALKLQSLPQFNGISGHEWRILLVAKEWPTSIPGAPETHSVNYASIWAGSHVRPIPATSTQLRSEATYLKQTVEEFERLLAVDPSVGLTRTVGVEYLDAPSPDYVSQTGARFEAESGLRGYRALGGTELPEGVALGFEYETFCINSPVYCRNLLRKLILQGGETLQRDLMSEWEAFSLVRDVELVVNASGVGFGDHLSFPTRGQIVLTNLTQASKTVTRQHQDGTWSFIIPRFFNGGTIVGGTKEPGEWNSEASMSTREDLLKAGEKLMPYCSSPNTASISKTEAMRVIADVVGRRPTRQGGMRVEVEEKRVDKGATRLPSRRVIHAYGAGGRGFELSWGVANEVAQLASQLISKSPSYMPRL</sequence>